<evidence type="ECO:0000313" key="2">
    <source>
        <dbReference type="EMBL" id="KAK9540364.1"/>
    </source>
</evidence>
<dbReference type="Proteomes" id="UP001488805">
    <property type="component" value="Unassembled WGS sequence"/>
</dbReference>
<evidence type="ECO:0000313" key="3">
    <source>
        <dbReference type="Proteomes" id="UP001488805"/>
    </source>
</evidence>
<keyword evidence="1" id="KW-0472">Membrane</keyword>
<keyword evidence="1" id="KW-1133">Transmembrane helix</keyword>
<name>A0AAW1FZK1_ZOAVI</name>
<gene>
    <name evidence="2" type="ORF">VZT92_002821</name>
</gene>
<feature type="transmembrane region" description="Helical" evidence="1">
    <location>
        <begin position="50"/>
        <end position="69"/>
    </location>
</feature>
<dbReference type="AlphaFoldDB" id="A0AAW1FZK1"/>
<keyword evidence="1" id="KW-0812">Transmembrane</keyword>
<protein>
    <submittedName>
        <fullName evidence="2">Uncharacterized protein</fullName>
    </submittedName>
</protein>
<dbReference type="EMBL" id="JBCEZU010000013">
    <property type="protein sequence ID" value="KAK9540364.1"/>
    <property type="molecule type" value="Genomic_DNA"/>
</dbReference>
<organism evidence="2 3">
    <name type="scientific">Zoarces viviparus</name>
    <name type="common">Viviparous eelpout</name>
    <name type="synonym">Blennius viviparus</name>
    <dbReference type="NCBI Taxonomy" id="48416"/>
    <lineage>
        <taxon>Eukaryota</taxon>
        <taxon>Metazoa</taxon>
        <taxon>Chordata</taxon>
        <taxon>Craniata</taxon>
        <taxon>Vertebrata</taxon>
        <taxon>Euteleostomi</taxon>
        <taxon>Actinopterygii</taxon>
        <taxon>Neopterygii</taxon>
        <taxon>Teleostei</taxon>
        <taxon>Neoteleostei</taxon>
        <taxon>Acanthomorphata</taxon>
        <taxon>Eupercaria</taxon>
        <taxon>Perciformes</taxon>
        <taxon>Cottioidei</taxon>
        <taxon>Zoarcales</taxon>
        <taxon>Zoarcidae</taxon>
        <taxon>Zoarcinae</taxon>
        <taxon>Zoarces</taxon>
    </lineage>
</organism>
<keyword evidence="3" id="KW-1185">Reference proteome</keyword>
<evidence type="ECO:0000256" key="1">
    <source>
        <dbReference type="SAM" id="Phobius"/>
    </source>
</evidence>
<accession>A0AAW1FZK1</accession>
<comment type="caution">
    <text evidence="2">The sequence shown here is derived from an EMBL/GenBank/DDBJ whole genome shotgun (WGS) entry which is preliminary data.</text>
</comment>
<sequence length="70" mass="7827">MAAVNHNECRLRKTPTKKSIQDGDICVASSKKLVAEERLSERERFLLQHMVLLLVPVGSLSPMIVVVIID</sequence>
<proteinExistence type="predicted"/>
<reference evidence="2 3" key="1">
    <citation type="journal article" date="2024" name="Genome Biol. Evol.">
        <title>Chromosome-level genome assembly of the viviparous eelpout Zoarces viviparus.</title>
        <authorList>
            <person name="Fuhrmann N."/>
            <person name="Brasseur M.V."/>
            <person name="Bakowski C.E."/>
            <person name="Podsiadlowski L."/>
            <person name="Prost S."/>
            <person name="Krehenwinkel H."/>
            <person name="Mayer C."/>
        </authorList>
    </citation>
    <scope>NUCLEOTIDE SEQUENCE [LARGE SCALE GENOMIC DNA]</scope>
    <source>
        <strain evidence="2">NO-MEL_2022_Ind0_liver</strain>
    </source>
</reference>